<gene>
    <name evidence="1" type="ORF">CNS02_08880</name>
</gene>
<dbReference type="GO" id="GO:0047355">
    <property type="term" value="F:CDP-glycerol glycerophosphotransferase activity"/>
    <property type="evidence" value="ECO:0007669"/>
    <property type="project" value="InterPro"/>
</dbReference>
<name>A0A5Z0BS91_CAMJU</name>
<dbReference type="RefSeq" id="WP_002873701.1">
    <property type="nucleotide sequence ID" value="NZ_JAGTLD010000002.1"/>
</dbReference>
<dbReference type="AlphaFoldDB" id="A0A5Z0BS91"/>
<dbReference type="Pfam" id="PF04464">
    <property type="entry name" value="Glyphos_transf"/>
    <property type="match status" value="1"/>
</dbReference>
<comment type="caution">
    <text evidence="1">The sequence shown here is derived from an EMBL/GenBank/DDBJ whole genome shotgun (WGS) entry which is preliminary data.</text>
</comment>
<reference evidence="1" key="1">
    <citation type="submission" date="2018-06" db="EMBL/GenBank/DDBJ databases">
        <authorList>
            <consortium name="NARMS: The National Antimicrobial Resistance Monitoring System"/>
        </authorList>
    </citation>
    <scope>NUCLEOTIDE SEQUENCE</scope>
    <source>
        <strain evidence="1">CVM N16C013</strain>
    </source>
</reference>
<organism evidence="1">
    <name type="scientific">Campylobacter jejuni</name>
    <dbReference type="NCBI Taxonomy" id="197"/>
    <lineage>
        <taxon>Bacteria</taxon>
        <taxon>Pseudomonadati</taxon>
        <taxon>Campylobacterota</taxon>
        <taxon>Epsilonproteobacteria</taxon>
        <taxon>Campylobacterales</taxon>
        <taxon>Campylobacteraceae</taxon>
        <taxon>Campylobacter</taxon>
    </lineage>
</organism>
<evidence type="ECO:0000313" key="1">
    <source>
        <dbReference type="EMBL" id="EAK7109809.1"/>
    </source>
</evidence>
<dbReference type="Gene3D" id="3.40.50.12580">
    <property type="match status" value="1"/>
</dbReference>
<dbReference type="InterPro" id="IPR043148">
    <property type="entry name" value="TagF_C"/>
</dbReference>
<sequence>MINYKKKLHLIIFKKVFSCDFLKRKAIVFTDMFYDENHELIDNFLLFKYMHDLGYDVYYVINKNHIKYKEVKQSYKKNIIGCLPNRTSWRLLSIIAKTKIWVDSCQLLFLSKLYSLVDKSKVCCIQAQHGINYFKEGYRFHLSEFIYDKVIVSNDIEKSIYRKNYSYCEDNFIKAGLPRWTLLENYQEENSILIYFTYRQYISLIKDNFKSSSYYKKIMDFLNSEKLNEICSKYKTRIYFAMHHEIARLFGEDCFETENSYIIFIGEQDIGKIKNKASMLITDFSSMCFDFMYINKPVIFYNIAKDDILMQKIQEERDIYNRLEEKYKLLNHVYILEDKVLEQIEYYLDKKFSLRTDEEKKNKEFFYSCNVMEESVKGILEEKRETNIFFNNLHNPLKKNYFYTFFEDKDFKFYGFYADENQKGRWTAAKDSVISFTIPYSDKSIFLNISCKAFLCKKRPQVKIELFLNDCQLIERKLCLTSNKINQYFTIDKQLYGKTVFLKFKVENTAQPIFYSKSFDTRPLGVFLEGLCLYEL</sequence>
<dbReference type="GO" id="GO:0016020">
    <property type="term" value="C:membrane"/>
    <property type="evidence" value="ECO:0007669"/>
    <property type="project" value="InterPro"/>
</dbReference>
<protein>
    <submittedName>
        <fullName evidence="1">Capsular biosynthesis protein</fullName>
    </submittedName>
</protein>
<proteinExistence type="predicted"/>
<dbReference type="EMBL" id="AACINO010000073">
    <property type="protein sequence ID" value="EAK7109809.1"/>
    <property type="molecule type" value="Genomic_DNA"/>
</dbReference>
<accession>A0A5Z0BS91</accession>
<dbReference type="InterPro" id="IPR007554">
    <property type="entry name" value="Glycerophosphate_synth"/>
</dbReference>